<feature type="compositionally biased region" description="Low complexity" evidence="3">
    <location>
        <begin position="9"/>
        <end position="20"/>
    </location>
</feature>
<feature type="compositionally biased region" description="Pro residues" evidence="3">
    <location>
        <begin position="2437"/>
        <end position="2446"/>
    </location>
</feature>
<dbReference type="GO" id="GO:0007099">
    <property type="term" value="P:centriole replication"/>
    <property type="evidence" value="ECO:0007669"/>
    <property type="project" value="TreeGrafter"/>
</dbReference>
<proteinExistence type="predicted"/>
<feature type="coiled-coil region" evidence="2">
    <location>
        <begin position="1829"/>
        <end position="1856"/>
    </location>
</feature>
<dbReference type="Pfam" id="PF24782">
    <property type="entry name" value="WD40_MABP1-WDR62_2nd"/>
    <property type="match status" value="1"/>
</dbReference>
<dbReference type="eggNOG" id="KOG1408">
    <property type="taxonomic scope" value="Eukaryota"/>
</dbReference>
<feature type="region of interest" description="Disordered" evidence="3">
    <location>
        <begin position="1402"/>
        <end position="1457"/>
    </location>
</feature>
<evidence type="ECO:0000256" key="1">
    <source>
        <dbReference type="PROSITE-ProRule" id="PRU00221"/>
    </source>
</evidence>
<evidence type="ECO:0000256" key="2">
    <source>
        <dbReference type="SAM" id="Coils"/>
    </source>
</evidence>
<dbReference type="InterPro" id="IPR052779">
    <property type="entry name" value="WDR62"/>
</dbReference>
<feature type="region of interest" description="Disordered" evidence="3">
    <location>
        <begin position="1090"/>
        <end position="1189"/>
    </location>
</feature>
<feature type="compositionally biased region" description="Basic and acidic residues" evidence="3">
    <location>
        <begin position="2021"/>
        <end position="2031"/>
    </location>
</feature>
<feature type="compositionally biased region" description="Basic and acidic residues" evidence="3">
    <location>
        <begin position="1435"/>
        <end position="1444"/>
    </location>
</feature>
<dbReference type="InterPro" id="IPR015943">
    <property type="entry name" value="WD40/YVTN_repeat-like_dom_sf"/>
</dbReference>
<name>W5JWR9_ANODA</name>
<dbReference type="HOGENOM" id="CLU_228549_0_0_1"/>
<dbReference type="STRING" id="43151.W5JWR9"/>
<reference evidence="5" key="2">
    <citation type="submission" date="2010-05" db="EMBL/GenBank/DDBJ databases">
        <authorList>
            <person name="Almeida L.G."/>
            <person name="Nicolas M.F."/>
            <person name="Souza R.C."/>
            <person name="Vasconcelos A.T.R."/>
        </authorList>
    </citation>
    <scope>NUCLEOTIDE SEQUENCE</scope>
</reference>
<feature type="region of interest" description="Disordered" evidence="3">
    <location>
        <begin position="1"/>
        <end position="23"/>
    </location>
</feature>
<dbReference type="PROSITE" id="PS50082">
    <property type="entry name" value="WD_REPEATS_2"/>
    <property type="match status" value="1"/>
</dbReference>
<feature type="region of interest" description="Disordered" evidence="3">
    <location>
        <begin position="2415"/>
        <end position="2446"/>
    </location>
</feature>
<dbReference type="VEuPathDB" id="VectorBase:ADAC000676"/>
<evidence type="ECO:0000313" key="5">
    <source>
        <dbReference type="EMBL" id="ETN67499.1"/>
    </source>
</evidence>
<feature type="compositionally biased region" description="Polar residues" evidence="3">
    <location>
        <begin position="1178"/>
        <end position="1189"/>
    </location>
</feature>
<feature type="compositionally biased region" description="Polar residues" evidence="3">
    <location>
        <begin position="899"/>
        <end position="916"/>
    </location>
</feature>
<reference evidence="6" key="4">
    <citation type="submission" date="2015-06" db="UniProtKB">
        <authorList>
            <consortium name="EnsemblMetazoa"/>
        </authorList>
    </citation>
    <scope>IDENTIFICATION</scope>
</reference>
<feature type="repeat" description="WD" evidence="1">
    <location>
        <begin position="770"/>
        <end position="803"/>
    </location>
</feature>
<dbReference type="PROSITE" id="PS50294">
    <property type="entry name" value="WD_REPEATS_REGION"/>
    <property type="match status" value="1"/>
</dbReference>
<feature type="compositionally biased region" description="Basic and acidic residues" evidence="3">
    <location>
        <begin position="1402"/>
        <end position="1422"/>
    </location>
</feature>
<dbReference type="EMBL" id="ADMH02000176">
    <property type="protein sequence ID" value="ETN67499.1"/>
    <property type="molecule type" value="Genomic_DNA"/>
</dbReference>
<feature type="region of interest" description="Disordered" evidence="3">
    <location>
        <begin position="1238"/>
        <end position="1258"/>
    </location>
</feature>
<feature type="compositionally biased region" description="Acidic residues" evidence="3">
    <location>
        <begin position="2032"/>
        <end position="2048"/>
    </location>
</feature>
<keyword evidence="7" id="KW-1185">Reference proteome</keyword>
<gene>
    <name evidence="5" type="ORF">AND_000676</name>
</gene>
<feature type="region of interest" description="Disordered" evidence="3">
    <location>
        <begin position="893"/>
        <end position="987"/>
    </location>
</feature>
<dbReference type="VEuPathDB" id="VectorBase:ADAR2_008415"/>
<dbReference type="PANTHER" id="PTHR45589:SF1">
    <property type="entry name" value="WD REPEAT DOMAIN 62, ISOFORM G"/>
    <property type="match status" value="1"/>
</dbReference>
<sequence>MTKAIQVEAATAPAAAPPAARGAKRDLQYLDTSITLDAPSHERSLEERFKSGCKVITLEAKNTLLASSLNSLSQKSVLSTQSFTRPPPTSGWTVIESDRKSLDSQYAAMQHSTSHQPPAFSPIPQAGVNQSSASFPKVCTVVLFNSKKLSQNFLLNTTKKAITAVAYSQCGRYLATGECGHNPSIKVWELDANGGGGAYENGAAGSIVAEFSGHKYAVSCVAFSPTGKYLVSVGSQHDNIVNVFDWKANLKIASNKVTAKVVAVSFSDDGNYFVTVGNRHVKYWYLEGSRKYKEPIPLMGRSAILGELRNNDFCAVACGKGDMAESTYAITRNGHLVEFNARRLLDKWVMCRTNAANCMVASTKYILVGCAEAIVRVFNAETLEYITTLPRTHFLGVDVAQGVHINHVMAVPQNAKYPDTIAIVYDEARSKVTCVYNDHSLYIWDLRDIRRVGKSHSFLYHSACIWGVETVPFSYQLRNSGDATLPSDCFMTCSSDDTIRVWDVDGCEHNDTYRRNIYSKELLKVLYIDDELNFIRDTDNPIHGAEKNSSYDGRNGVRCIKIAPDSRQLATGDRSGNIRIYNLSNLKLITTIEAHDSEVLCLEYTNEKIERRLLASASRDRLIHIFDCEANYRILQTLDDHSSSITSVRFIGVGKQFQMVSCGADKSIIFRNYQNNVFLRGNNCSGKNTLYDMEVDSNYKHILTACQDRNIRVYSTQNAKHTKTFKGSHSDEGSLIKVSLDLSGIYIATSCTDKTLSVYDYYSNECMARMYGHSELVTGLKFTNDCKYLISASGDGCVFIWQVPHDMIVTMQARLSQQALRSGHQPIPRALQPTNPFTDAILNHPQPIPSAGGNAVASEFGSPPNPTFLLEDAAPAAPGYRFADVGQLPQWAKRKTTTDEQSNSPVLGSSPSQTGTNFGGIAQKPKGRWGQKGQLEEPLDLRNIVDSTMNASYGDRQPTTAGSQQQQHPPTTNTPTSGYNSGSSKDVYSNAYLSEDSSIDSGRENRRDLGSTFLQKKLMVDAKAALHSLNSESNTEHDGDVEDISDGERTSSEHGMMYYPTAAPSTPTDFKINDVDTNELRKSIRRQKLEKQGLSIPVQHQIQSAASGTGTGTGTSDDEDEGSTPSGDNADRSLASTLGGSSESIPQQSSSSFLQAVLDGPGSLSDRERSQARKSMTAMHNNDPKITTSISKSFANNKKEELMKVINEAKAKLENVGYRSGLRASQSISDLSHSMNMAGASPAGRMQRIGNPTGNPQSLSASNFLHSAASRSRLAQNCLLMNQIQQELPPYPRDVGIYDQPMAVRPDKLALSVLPPVPADKLRKHPGILKNYKSCPVSPVHEEQEWSSPSNHDESSHNPSHERGNRQTRHSMYYEDAKTILSMIHSDTEKMIREITSKYGDLDDIHPETTKKKDTKESKKGTNNEPEQPPLLSSGKERHEHGFLSEDEPNFSSDSLEDCSLDLDLGDQKMPKKRTVCAKHKPPKPPLPKRSVSDYFIYDQPVPLSVAPYRNVSLSDILDDDEAIRQAENRFLETQRHSSASFFLGQQYPTRKSQESLLSDEYGSGGGVSFCNSMESILSDESECKSAPLEVLFGRLRRDHVGLPVGRSTNYEYRQLMESAGTVGCTSKSYGSSPNAGSGFDYYMQSNFFQTAAAAADNVGYEMDSITEARSPQHGRRQGAPGMPSSISYPRFHLPSMMSIAPPLVVPPSAPLSSGREELASSAVIAVDDVESFEEDFIPSLTSKAAQYGGAMVKSLSKDFANQRKQQNSNPLYNCNDGAVASGGGGGELFVRKTVNATNAQITRSDIFGAESSIYVMKKSCSFEIEMGGRRLARNSKKFEQNLQRFEQEQQRAQQAASNGRYQLGGTLEMDYVPHKPPVAHRRSASMKGRGRVRSKEKFNTIIGQLSGGLMEDGAKLRDFVNRDLMTTSAGCASSTIERRRVGEFGEEKSFEVYVAEKGVSEDDNMDSLELLSKHRSSNSSSTAARKENSLDSLDMPDDGVTEPPEVGVDALDLELNPCEDPPHAEHAEEGKDNDEEEEGDDVAEEAVESPRKKRPAVAAASATELEKLIGCGLLATGEYSRFLDIEKKIDIINKLVELEERKLEQERHAKEYRMRPFECDPRQKGYVKSLTQNFDRLAKDAQEELENEKSWHQTKARMKRNFSLPDVLDFGTDRCCCCSASGDECERRADDGTTGCCCAEEEEEDRHRRQDYKQKDEDELSEKEEHSMAAVVAAVAAAVAAIGGSEPADISEEGGGNPRSLISTQDSESSIRRACSLSDLSMGKGYKSATASPAAGSGYKPVPSNRTVNTPTRNTPKRSTSSVGKGGVASLASGMGVRSVSVGMLNQASDSEAEPAGGVRGGLLKPTISSQNKINGSSNGPSNGSGGKYINPRSAAGIINRRKGLQNAYSSVNISTTGQDESSSEESPTSTASPMPTKPAVPPRPRSIAFEHKRIANVNASMNAKKVAAASSALPETNGGPNISGVVPIKDNDLDNADLTNQLCTNIINQLVQTTASVIQLHQRLKSSDETTNNGRNNSLMLKELENAVIMTQNMLTKVTSRNHNDGINNNSLSNNTNNQIMYEKCADILNQVQKHVNNNG</sequence>
<evidence type="ECO:0000256" key="3">
    <source>
        <dbReference type="SAM" id="MobiDB-lite"/>
    </source>
</evidence>
<feature type="compositionally biased region" description="Basic and acidic residues" evidence="3">
    <location>
        <begin position="2208"/>
        <end position="2217"/>
    </location>
</feature>
<evidence type="ECO:0000313" key="7">
    <source>
        <dbReference type="Proteomes" id="UP000000673"/>
    </source>
</evidence>
<feature type="compositionally biased region" description="Basic and acidic residues" evidence="3">
    <location>
        <begin position="1351"/>
        <end position="1365"/>
    </location>
</feature>
<feature type="compositionally biased region" description="Low complexity" evidence="3">
    <location>
        <begin position="2304"/>
        <end position="2319"/>
    </location>
</feature>
<feature type="region of interest" description="Disordered" evidence="3">
    <location>
        <begin position="1028"/>
        <end position="1074"/>
    </location>
</feature>
<dbReference type="Pfam" id="PF00400">
    <property type="entry name" value="WD40"/>
    <property type="match status" value="3"/>
</dbReference>
<feature type="domain" description="MABP1/WDR62 second WD40" evidence="4">
    <location>
        <begin position="465"/>
        <end position="802"/>
    </location>
</feature>
<dbReference type="EnsemblMetazoa" id="ADAC000676-RA">
    <property type="protein sequence ID" value="ADAC000676-PA"/>
    <property type="gene ID" value="ADAC000676"/>
</dbReference>
<dbReference type="CDD" id="cd00200">
    <property type="entry name" value="WD40"/>
    <property type="match status" value="1"/>
</dbReference>
<feature type="region of interest" description="Disordered" evidence="3">
    <location>
        <begin position="1974"/>
        <end position="2057"/>
    </location>
</feature>
<dbReference type="PANTHER" id="PTHR45589">
    <property type="entry name" value="WD REPEAT DOMAIN 62, ISOFORM G"/>
    <property type="match status" value="1"/>
</dbReference>
<keyword evidence="1" id="KW-0853">WD repeat</keyword>
<dbReference type="Proteomes" id="UP000000673">
    <property type="component" value="Unassembled WGS sequence"/>
</dbReference>
<feature type="region of interest" description="Disordered" evidence="3">
    <location>
        <begin position="2208"/>
        <end position="2228"/>
    </location>
</feature>
<dbReference type="InterPro" id="IPR001680">
    <property type="entry name" value="WD40_rpt"/>
</dbReference>
<feature type="region of interest" description="Disordered" evidence="3">
    <location>
        <begin position="1322"/>
        <end position="1369"/>
    </location>
</feature>
<feature type="compositionally biased region" description="Polar residues" evidence="3">
    <location>
        <begin position="977"/>
        <end position="987"/>
    </location>
</feature>
<reference evidence="5 7" key="1">
    <citation type="journal article" date="2010" name="BMC Genomics">
        <title>Combination of measures distinguishes pre-miRNAs from other stem-loops in the genome of the newly sequenced Anopheles darlingi.</title>
        <authorList>
            <person name="Mendes N.D."/>
            <person name="Freitas A.T."/>
            <person name="Vasconcelos A.T."/>
            <person name="Sagot M.F."/>
        </authorList>
    </citation>
    <scope>NUCLEOTIDE SEQUENCE</scope>
</reference>
<feature type="region of interest" description="Disordered" evidence="3">
    <location>
        <begin position="2247"/>
        <end position="2271"/>
    </location>
</feature>
<feature type="coiled-coil region" evidence="2">
    <location>
        <begin position="2096"/>
        <end position="2148"/>
    </location>
</feature>
<dbReference type="InterPro" id="IPR056162">
    <property type="entry name" value="WD40_MABP1-WDR62_2nd"/>
</dbReference>
<accession>W5JWR9</accession>
<feature type="compositionally biased region" description="Polar residues" evidence="3">
    <location>
        <begin position="945"/>
        <end position="963"/>
    </location>
</feature>
<feature type="compositionally biased region" description="Low complexity" evidence="3">
    <location>
        <begin position="2426"/>
        <end position="2436"/>
    </location>
</feature>
<feature type="compositionally biased region" description="Low complexity" evidence="3">
    <location>
        <begin position="964"/>
        <end position="976"/>
    </location>
</feature>
<feature type="region of interest" description="Disordered" evidence="3">
    <location>
        <begin position="2287"/>
        <end position="2331"/>
    </location>
</feature>
<dbReference type="FunCoup" id="W5JWR9">
    <property type="interactions" value="23"/>
</dbReference>
<feature type="compositionally biased region" description="Acidic residues" evidence="3">
    <location>
        <begin position="1445"/>
        <end position="1457"/>
    </location>
</feature>
<protein>
    <recommendedName>
        <fullName evidence="4">MABP1/WDR62 second WD40 domain-containing protein</fullName>
    </recommendedName>
</protein>
<reference evidence="5" key="3">
    <citation type="journal article" date="2013" name="Nucleic Acids Res.">
        <title>The genome of Anopheles darlingi, the main neotropical malaria vector.</title>
        <authorList>
            <person name="Marinotti O."/>
            <person name="Cerqueira G.C."/>
            <person name="de Almeida L.G."/>
            <person name="Ferro M.I."/>
            <person name="Loreto E.L."/>
            <person name="Zaha A."/>
            <person name="Teixeira S.M."/>
            <person name="Wespiser A.R."/>
            <person name="Almeida E Silva A."/>
            <person name="Schlindwein A.D."/>
            <person name="Pacheco A.C."/>
            <person name="Silva A.L."/>
            <person name="Graveley B.R."/>
            <person name="Walenz B.P."/>
            <person name="Lima Bde A."/>
            <person name="Ribeiro C.A."/>
            <person name="Nunes-Silva C.G."/>
            <person name="de Carvalho C.R."/>
            <person name="Soares C.M."/>
            <person name="de Menezes C.B."/>
            <person name="Matiolli C."/>
            <person name="Caffrey D."/>
            <person name="Araujo D.A."/>
            <person name="de Oliveira D.M."/>
            <person name="Golenbock D."/>
            <person name="Grisard E.C."/>
            <person name="Fantinatti-Garboggini F."/>
            <person name="de Carvalho F.M."/>
            <person name="Barcellos F.G."/>
            <person name="Prosdocimi F."/>
            <person name="May G."/>
            <person name="Azevedo Junior G.M."/>
            <person name="Guimaraes G.M."/>
            <person name="Goldman G.H."/>
            <person name="Padilha I.Q."/>
            <person name="Batista Jda S."/>
            <person name="Ferro J.A."/>
            <person name="Ribeiro J.M."/>
            <person name="Fietto J.L."/>
            <person name="Dabbas K.M."/>
            <person name="Cerdeira L."/>
            <person name="Agnez-Lima L.F."/>
            <person name="Brocchi M."/>
            <person name="de Carvalho M.O."/>
            <person name="Teixeira Mde M."/>
            <person name="Diniz Maia Mde M."/>
            <person name="Goldman M.H."/>
            <person name="Cruz Schneider M.P."/>
            <person name="Felipe M.S."/>
            <person name="Hungria M."/>
            <person name="Nicolas M.F."/>
            <person name="Pereira M."/>
            <person name="Montes M.A."/>
            <person name="Cantao M.E."/>
            <person name="Vincentz M."/>
            <person name="Rafael M.S."/>
            <person name="Silverman N."/>
            <person name="Stoco P.H."/>
            <person name="Souza R.C."/>
            <person name="Vicentini R."/>
            <person name="Gazzinelli R.T."/>
            <person name="Neves Rde O."/>
            <person name="Silva R."/>
            <person name="Astolfi-Filho S."/>
            <person name="Maciel T.E."/>
            <person name="Urmenyi T.P."/>
            <person name="Tadei W.P."/>
            <person name="Camargo E.P."/>
            <person name="de Vasconcelos A.T."/>
        </authorList>
    </citation>
    <scope>NUCLEOTIDE SEQUENCE</scope>
</reference>
<evidence type="ECO:0000313" key="6">
    <source>
        <dbReference type="EnsemblMetazoa" id="ADAC000676-PA"/>
    </source>
</evidence>
<evidence type="ECO:0000259" key="4">
    <source>
        <dbReference type="Pfam" id="PF24782"/>
    </source>
</evidence>
<dbReference type="InterPro" id="IPR011047">
    <property type="entry name" value="Quinoprotein_ADH-like_sf"/>
</dbReference>
<keyword evidence="2" id="KW-0175">Coiled coil</keyword>
<dbReference type="Gene3D" id="2.130.10.10">
    <property type="entry name" value="YVTN repeat-like/Quinoprotein amine dehydrogenase"/>
    <property type="match status" value="4"/>
</dbReference>
<feature type="region of interest" description="Disordered" evidence="3">
    <location>
        <begin position="2349"/>
        <end position="2393"/>
    </location>
</feature>
<dbReference type="GO" id="GO:0072686">
    <property type="term" value="C:mitotic spindle"/>
    <property type="evidence" value="ECO:0007669"/>
    <property type="project" value="TreeGrafter"/>
</dbReference>
<dbReference type="OMA" id="KEYRMRP"/>
<dbReference type="SMART" id="SM00320">
    <property type="entry name" value="WD40"/>
    <property type="match status" value="10"/>
</dbReference>
<feature type="compositionally biased region" description="Low complexity" evidence="3">
    <location>
        <begin position="1141"/>
        <end position="1152"/>
    </location>
</feature>
<organism evidence="5">
    <name type="scientific">Anopheles darlingi</name>
    <name type="common">Mosquito</name>
    <dbReference type="NCBI Taxonomy" id="43151"/>
    <lineage>
        <taxon>Eukaryota</taxon>
        <taxon>Metazoa</taxon>
        <taxon>Ecdysozoa</taxon>
        <taxon>Arthropoda</taxon>
        <taxon>Hexapoda</taxon>
        <taxon>Insecta</taxon>
        <taxon>Pterygota</taxon>
        <taxon>Neoptera</taxon>
        <taxon>Endopterygota</taxon>
        <taxon>Diptera</taxon>
        <taxon>Nematocera</taxon>
        <taxon>Culicoidea</taxon>
        <taxon>Culicidae</taxon>
        <taxon>Anophelinae</taxon>
        <taxon>Anopheles</taxon>
    </lineage>
</organism>
<dbReference type="SUPFAM" id="SSF50998">
    <property type="entry name" value="Quinoprotein alcohol dehydrogenase-like"/>
    <property type="match status" value="2"/>
</dbReference>